<dbReference type="Pfam" id="PF12146">
    <property type="entry name" value="Hydrolase_4"/>
    <property type="match status" value="1"/>
</dbReference>
<feature type="domain" description="Serine aminopeptidase S33" evidence="1">
    <location>
        <begin position="62"/>
        <end position="173"/>
    </location>
</feature>
<gene>
    <name evidence="2" type="ORF">J3U88_18585</name>
</gene>
<dbReference type="Proteomes" id="UP000664417">
    <property type="component" value="Unassembled WGS sequence"/>
</dbReference>
<dbReference type="AlphaFoldDB" id="A0A8J7Q9P4"/>
<keyword evidence="2" id="KW-0378">Hydrolase</keyword>
<dbReference type="Gene3D" id="3.40.50.1820">
    <property type="entry name" value="alpha/beta hydrolase"/>
    <property type="match status" value="1"/>
</dbReference>
<dbReference type="EMBL" id="JAFREP010000017">
    <property type="protein sequence ID" value="MBO1320490.1"/>
    <property type="molecule type" value="Genomic_DNA"/>
</dbReference>
<proteinExistence type="predicted"/>
<name>A0A8J7Q9P4_9BACT</name>
<comment type="caution">
    <text evidence="2">The sequence shown here is derived from an EMBL/GenBank/DDBJ whole genome shotgun (WGS) entry which is preliminary data.</text>
</comment>
<dbReference type="SUPFAM" id="SSF53474">
    <property type="entry name" value="alpha/beta-Hydrolases"/>
    <property type="match status" value="1"/>
</dbReference>
<sequence>MGRLILLLVLLLPVWAGVTAEIDPAGYTTDTIIAEEFYCMSEEDEDCLMPGVLTFPKGRFAARPLVLIAHGNGFEFDEYRYLAEHLAHNGFVVAGVASRLDSEISERVEDIFSHLRFLYDTHGNQLSDDLVLIGHSRGGEAVIRTANRLNHQLQGVQLRALVAMAPSLNDGVEALSAHAAQSFLLLYGSHDDDIVGEVEAGMPCDSPFRLYDRAFEDAGRAPQHALGSKAMAFMLGASHGGFSDRESIEPDPAVGINSYLEPGLQRHTTKRLVLSLLRWQVFGEAVFAPYLMEAQRSEGVVLQYEDGARLMLEDFEFATQEDPVLKPAWRRQGAVTLHWDRLYNLEAHSPHDSGGLMVKWNESVWSDARLTFELPKEFRDWEGFPYLSFRAAQVYGDINNRTGCDLDWEIVLESNPLSRAVRVSDFASLHYPETTVSAAIAGMRISKTAMQTVRIPLSAFGQVDWRGVKALSFRFTQPRANGFRRGSLVLDNLALTH</sequence>
<evidence type="ECO:0000313" key="3">
    <source>
        <dbReference type="Proteomes" id="UP000664417"/>
    </source>
</evidence>
<organism evidence="2 3">
    <name type="scientific">Acanthopleuribacter pedis</name>
    <dbReference type="NCBI Taxonomy" id="442870"/>
    <lineage>
        <taxon>Bacteria</taxon>
        <taxon>Pseudomonadati</taxon>
        <taxon>Acidobacteriota</taxon>
        <taxon>Holophagae</taxon>
        <taxon>Acanthopleuribacterales</taxon>
        <taxon>Acanthopleuribacteraceae</taxon>
        <taxon>Acanthopleuribacter</taxon>
    </lineage>
</organism>
<dbReference type="GO" id="GO:0016787">
    <property type="term" value="F:hydrolase activity"/>
    <property type="evidence" value="ECO:0007669"/>
    <property type="project" value="UniProtKB-KW"/>
</dbReference>
<evidence type="ECO:0000259" key="1">
    <source>
        <dbReference type="Pfam" id="PF12146"/>
    </source>
</evidence>
<dbReference type="RefSeq" id="WP_207860445.1">
    <property type="nucleotide sequence ID" value="NZ_JAFREP010000017.1"/>
</dbReference>
<evidence type="ECO:0000313" key="2">
    <source>
        <dbReference type="EMBL" id="MBO1320490.1"/>
    </source>
</evidence>
<dbReference type="InterPro" id="IPR029058">
    <property type="entry name" value="AB_hydrolase_fold"/>
</dbReference>
<keyword evidence="3" id="KW-1185">Reference proteome</keyword>
<accession>A0A8J7Q9P4</accession>
<reference evidence="2" key="1">
    <citation type="submission" date="2021-03" db="EMBL/GenBank/DDBJ databases">
        <authorList>
            <person name="Wang G."/>
        </authorList>
    </citation>
    <scope>NUCLEOTIDE SEQUENCE</scope>
    <source>
        <strain evidence="2">KCTC 12899</strain>
    </source>
</reference>
<protein>
    <submittedName>
        <fullName evidence="2">Alpha/beta hydrolase</fullName>
    </submittedName>
</protein>
<dbReference type="InterPro" id="IPR022742">
    <property type="entry name" value="Hydrolase_4"/>
</dbReference>